<feature type="non-terminal residue" evidence="8">
    <location>
        <position position="1"/>
    </location>
</feature>
<dbReference type="GO" id="GO:0031514">
    <property type="term" value="C:motile cilium"/>
    <property type="evidence" value="ECO:0007669"/>
    <property type="project" value="UniProtKB-SubCell"/>
</dbReference>
<dbReference type="PANTHER" id="PTHR46437:SF1">
    <property type="entry name" value="MORN REPEAT-CONTAINING PROTEIN 5"/>
    <property type="match status" value="1"/>
</dbReference>
<evidence type="ECO:0000256" key="6">
    <source>
        <dbReference type="ARBA" id="ARBA00023273"/>
    </source>
</evidence>
<accession>A0A146K9W1</accession>
<dbReference type="PANTHER" id="PTHR46437">
    <property type="entry name" value="MORN REPEAT-CONTAINING PROTEIN 5"/>
    <property type="match status" value="1"/>
</dbReference>
<evidence type="ECO:0000256" key="7">
    <source>
        <dbReference type="SAM" id="MobiDB-lite"/>
    </source>
</evidence>
<evidence type="ECO:0000313" key="8">
    <source>
        <dbReference type="EMBL" id="JAP93613.1"/>
    </source>
</evidence>
<name>A0A146K9W1_9EUKA</name>
<keyword evidence="3" id="KW-0677">Repeat</keyword>
<comment type="subcellular location">
    <subcellularLocation>
        <location evidence="1">Cell projection</location>
        <location evidence="1">Cilium</location>
        <location evidence="1">Flagellum</location>
    </subcellularLocation>
</comment>
<dbReference type="SMART" id="SM00698">
    <property type="entry name" value="MORN"/>
    <property type="match status" value="2"/>
</dbReference>
<dbReference type="EMBL" id="GDID01002993">
    <property type="protein sequence ID" value="JAP93613.1"/>
    <property type="molecule type" value="Transcribed_RNA"/>
</dbReference>
<feature type="compositionally biased region" description="Basic and acidic residues" evidence="7">
    <location>
        <begin position="110"/>
        <end position="125"/>
    </location>
</feature>
<feature type="region of interest" description="Disordered" evidence="7">
    <location>
        <begin position="104"/>
        <end position="125"/>
    </location>
</feature>
<dbReference type="Pfam" id="PF02493">
    <property type="entry name" value="MORN"/>
    <property type="match status" value="2"/>
</dbReference>
<proteinExistence type="predicted"/>
<protein>
    <recommendedName>
        <fullName evidence="2">MORN repeat-containing protein 5</fullName>
    </recommendedName>
</protein>
<gene>
    <name evidence="8" type="ORF">TPC1_14042</name>
</gene>
<dbReference type="InterPro" id="IPR003409">
    <property type="entry name" value="MORN"/>
</dbReference>
<dbReference type="AlphaFoldDB" id="A0A146K9W1"/>
<organism evidence="8">
    <name type="scientific">Trepomonas sp. PC1</name>
    <dbReference type="NCBI Taxonomy" id="1076344"/>
    <lineage>
        <taxon>Eukaryota</taxon>
        <taxon>Metamonada</taxon>
        <taxon>Diplomonadida</taxon>
        <taxon>Hexamitidae</taxon>
        <taxon>Hexamitinae</taxon>
        <taxon>Trepomonas</taxon>
    </lineage>
</organism>
<evidence type="ECO:0000256" key="3">
    <source>
        <dbReference type="ARBA" id="ARBA00022737"/>
    </source>
</evidence>
<keyword evidence="6" id="KW-0966">Cell projection</keyword>
<reference evidence="8" key="1">
    <citation type="submission" date="2015-07" db="EMBL/GenBank/DDBJ databases">
        <title>Adaptation to a free-living lifestyle via gene acquisitions in the diplomonad Trepomonas sp. PC1.</title>
        <authorList>
            <person name="Xu F."/>
            <person name="Jerlstrom-Hultqvist J."/>
            <person name="Kolisko M."/>
            <person name="Simpson A.G.B."/>
            <person name="Roger A.J."/>
            <person name="Svard S.G."/>
            <person name="Andersson J.O."/>
        </authorList>
    </citation>
    <scope>NUCLEOTIDE SEQUENCE</scope>
    <source>
        <strain evidence="8">PC1</strain>
    </source>
</reference>
<evidence type="ECO:0000256" key="1">
    <source>
        <dbReference type="ARBA" id="ARBA00004230"/>
    </source>
</evidence>
<dbReference type="Gene3D" id="2.20.110.10">
    <property type="entry name" value="Histone H3 K4-specific methyltransferase SET7/9 N-terminal domain"/>
    <property type="match status" value="1"/>
</dbReference>
<keyword evidence="4" id="KW-0282">Flagellum</keyword>
<keyword evidence="5" id="KW-0969">Cilium</keyword>
<evidence type="ECO:0000256" key="2">
    <source>
        <dbReference type="ARBA" id="ARBA00016322"/>
    </source>
</evidence>
<dbReference type="InterPro" id="IPR042814">
    <property type="entry name" value="Morn5"/>
</dbReference>
<sequence length="125" mass="14553">SPLSDNLLELSNTIYNGDKQNNEPHGNGTMLFADGSKYQGSFVNGKFHGDGELEFEQGKIIGKWEDGFLIQYRTIFKDDLEFQEQKWDYITPSDRRFFNEVMNRVPNAASREKPSDYQTEDEMRK</sequence>
<evidence type="ECO:0000256" key="4">
    <source>
        <dbReference type="ARBA" id="ARBA00022846"/>
    </source>
</evidence>
<dbReference type="SUPFAM" id="SSF82185">
    <property type="entry name" value="Histone H3 K4-specific methyltransferase SET7/9 N-terminal domain"/>
    <property type="match status" value="1"/>
</dbReference>
<evidence type="ECO:0000256" key="5">
    <source>
        <dbReference type="ARBA" id="ARBA00023069"/>
    </source>
</evidence>